<feature type="transmembrane region" description="Helical" evidence="3">
    <location>
        <begin position="345"/>
        <end position="365"/>
    </location>
</feature>
<feature type="transmembrane region" description="Helical" evidence="3">
    <location>
        <begin position="178"/>
        <end position="198"/>
    </location>
</feature>
<feature type="transmembrane region" description="Helical" evidence="3">
    <location>
        <begin position="517"/>
        <end position="540"/>
    </location>
</feature>
<feature type="transmembrane region" description="Helical" evidence="3">
    <location>
        <begin position="377"/>
        <end position="395"/>
    </location>
</feature>
<dbReference type="GeneID" id="73336384"/>
<evidence type="ECO:0000256" key="2">
    <source>
        <dbReference type="ARBA" id="ARBA00022475"/>
    </source>
</evidence>
<comment type="subcellular location">
    <subcellularLocation>
        <location evidence="1">Cell inner membrane</location>
        <topology evidence="1">Multi-pass membrane protein</topology>
    </subcellularLocation>
</comment>
<dbReference type="KEGG" id="clup:CLUP02_02342"/>
<dbReference type="PANTHER" id="PTHR43702:SF3">
    <property type="entry name" value="PROTEIN TSGA"/>
    <property type="match status" value="1"/>
</dbReference>
<keyword evidence="2" id="KW-1003">Cell membrane</keyword>
<dbReference type="AlphaFoldDB" id="A0A9Q8SEY0"/>
<dbReference type="InterPro" id="IPR050375">
    <property type="entry name" value="MFS_TsgA-like"/>
</dbReference>
<evidence type="ECO:0000313" key="4">
    <source>
        <dbReference type="EMBL" id="UQC75686.1"/>
    </source>
</evidence>
<organism evidence="4 5">
    <name type="scientific">Colletotrichum lupini</name>
    <dbReference type="NCBI Taxonomy" id="145971"/>
    <lineage>
        <taxon>Eukaryota</taxon>
        <taxon>Fungi</taxon>
        <taxon>Dikarya</taxon>
        <taxon>Ascomycota</taxon>
        <taxon>Pezizomycotina</taxon>
        <taxon>Sordariomycetes</taxon>
        <taxon>Hypocreomycetidae</taxon>
        <taxon>Glomerellales</taxon>
        <taxon>Glomerellaceae</taxon>
        <taxon>Colletotrichum</taxon>
        <taxon>Colletotrichum acutatum species complex</taxon>
    </lineage>
</organism>
<feature type="transmembrane region" description="Helical" evidence="3">
    <location>
        <begin position="578"/>
        <end position="601"/>
    </location>
</feature>
<dbReference type="InterPro" id="IPR011701">
    <property type="entry name" value="MFS"/>
</dbReference>
<dbReference type="PANTHER" id="PTHR43702">
    <property type="entry name" value="L-FUCOSE-PROTON SYMPORTER"/>
    <property type="match status" value="1"/>
</dbReference>
<proteinExistence type="predicted"/>
<name>A0A9Q8SEY0_9PEZI</name>
<reference evidence="4" key="1">
    <citation type="journal article" date="2021" name="Mol. Plant Microbe Interact.">
        <title>Complete Genome Sequence of the Plant-Pathogenic Fungus Colletotrichum lupini.</title>
        <authorList>
            <person name="Baroncelli R."/>
            <person name="Pensec F."/>
            <person name="Da Lio D."/>
            <person name="Boufleur T."/>
            <person name="Vicente I."/>
            <person name="Sarrocco S."/>
            <person name="Picot A."/>
            <person name="Baraldi E."/>
            <person name="Sukno S."/>
            <person name="Thon M."/>
            <person name="Le Floch G."/>
        </authorList>
    </citation>
    <scope>NUCLEOTIDE SEQUENCE</scope>
    <source>
        <strain evidence="4">IMI 504893</strain>
    </source>
</reference>
<feature type="transmembrane region" description="Helical" evidence="3">
    <location>
        <begin position="493"/>
        <end position="511"/>
    </location>
</feature>
<keyword evidence="3" id="KW-0812">Transmembrane</keyword>
<keyword evidence="3" id="KW-0472">Membrane</keyword>
<evidence type="ECO:0000256" key="1">
    <source>
        <dbReference type="ARBA" id="ARBA00004429"/>
    </source>
</evidence>
<dbReference type="SUPFAM" id="SSF103473">
    <property type="entry name" value="MFS general substrate transporter"/>
    <property type="match status" value="1"/>
</dbReference>
<dbReference type="Gene3D" id="1.20.1250.20">
    <property type="entry name" value="MFS general substrate transporter like domains"/>
    <property type="match status" value="2"/>
</dbReference>
<dbReference type="Proteomes" id="UP000830671">
    <property type="component" value="Chromosome 1"/>
</dbReference>
<feature type="transmembrane region" description="Helical" evidence="3">
    <location>
        <begin position="427"/>
        <end position="449"/>
    </location>
</feature>
<dbReference type="GO" id="GO:0022857">
    <property type="term" value="F:transmembrane transporter activity"/>
    <property type="evidence" value="ECO:0007669"/>
    <property type="project" value="InterPro"/>
</dbReference>
<dbReference type="InterPro" id="IPR036259">
    <property type="entry name" value="MFS_trans_sf"/>
</dbReference>
<keyword evidence="3" id="KW-1133">Transmembrane helix</keyword>
<dbReference type="Pfam" id="PF07690">
    <property type="entry name" value="MFS_1"/>
    <property type="match status" value="1"/>
</dbReference>
<dbReference type="GO" id="GO:0005886">
    <property type="term" value="C:plasma membrane"/>
    <property type="evidence" value="ECO:0007669"/>
    <property type="project" value="UniProtKB-SubCell"/>
</dbReference>
<feature type="transmembrane region" description="Helical" evidence="3">
    <location>
        <begin position="552"/>
        <end position="572"/>
    </location>
</feature>
<accession>A0A9Q8SEY0</accession>
<feature type="transmembrane region" description="Helical" evidence="3">
    <location>
        <begin position="279"/>
        <end position="299"/>
    </location>
</feature>
<dbReference type="EMBL" id="CP019471">
    <property type="protein sequence ID" value="UQC75686.1"/>
    <property type="molecule type" value="Genomic_DNA"/>
</dbReference>
<dbReference type="RefSeq" id="XP_049137331.1">
    <property type="nucleotide sequence ID" value="XM_049281374.1"/>
</dbReference>
<protein>
    <submittedName>
        <fullName evidence="4">Glucose/galactose transporter</fullName>
    </submittedName>
</protein>
<keyword evidence="5" id="KW-1185">Reference proteome</keyword>
<gene>
    <name evidence="4" type="ORF">CLUP02_02342</name>
</gene>
<evidence type="ECO:0000313" key="5">
    <source>
        <dbReference type="Proteomes" id="UP000830671"/>
    </source>
</evidence>
<sequence>MSSLPVFSLEIHHVFFNWLLQPSPRTSTEHGWGHLCFPGDLEHAVTIPAILSKRSLPQISPEDRCSTRAFCSQQRIEYPQEAAKDGHVHLAFVQGKIRLETTENAAGLSSYKLSSDPGLLSIGPKATATSASTQRNTALDHPRQTCKMGIKEFFRKRSLRQKDNVRTNAAELTLKESLFPIVLVTILFFLWGFSYGLLDTLNKHFQDTLHITRARSSGLQAAYFGRRFADLLLAGVYIGVYCHAFTQHSAKRRTIAHCHYHYLGHAAWILRHWGYKATFVFGLFLYGLGALIAIPCIIAKSFGGFCAAIFIIGNGLGSLETAANPYITVCGPPKYSEIRINISQAFNGIGTVVAPVMGSYVFFAFDDKRALENVQWVYLSIAVFVWGLAIVFWLARIPEITDADMAFQASETHANVDDKPFRKQYRLFHASFAQFCYTGAQVAIAGFFINYVTERRENTDNALGSKLLAGAQAAFAIGRFAGVGLMHYIKPRWVFLAFLSSCIIFIAPSITQKDDTGMAMLYIVLFFESICFPTIVALGMRGLGRHSKRGSGFIIAGVSGGAVVPPLLGVVADHKGMGIAMVIPLIFFVLAWSYALAVNFVPRYRNIADAFTETEVGIRPVDVEEEKGGIESVEDKHGKNAIPTVA</sequence>
<evidence type="ECO:0000256" key="3">
    <source>
        <dbReference type="SAM" id="Phobius"/>
    </source>
</evidence>